<dbReference type="InterPro" id="IPR011989">
    <property type="entry name" value="ARM-like"/>
</dbReference>
<dbReference type="Pfam" id="PF13646">
    <property type="entry name" value="HEAT_2"/>
    <property type="match status" value="1"/>
</dbReference>
<keyword evidence="4" id="KW-0456">Lyase</keyword>
<dbReference type="STRING" id="272123.Anacy_2029"/>
<keyword evidence="2" id="KW-0042">Antenna complex</keyword>
<name>K9ZFI9_ANACC</name>
<dbReference type="KEGG" id="acy:Anacy_2029"/>
<protein>
    <recommendedName>
        <fullName evidence="7">PBS lyase HEAT domain protein repeat-containing protein</fullName>
    </recommendedName>
</protein>
<evidence type="ECO:0000256" key="2">
    <source>
        <dbReference type="ARBA" id="ARBA00022549"/>
    </source>
</evidence>
<dbReference type="Proteomes" id="UP000010474">
    <property type="component" value="Chromosome"/>
</dbReference>
<evidence type="ECO:0000313" key="6">
    <source>
        <dbReference type="Proteomes" id="UP000010474"/>
    </source>
</evidence>
<comment type="similarity">
    <text evidence="1">Belongs to the CpcE/RpcE/PecE family.</text>
</comment>
<dbReference type="PATRIC" id="fig|272123.3.peg.2208"/>
<dbReference type="GO" id="GO:0030089">
    <property type="term" value="C:phycobilisome"/>
    <property type="evidence" value="ECO:0007669"/>
    <property type="project" value="UniProtKB-KW"/>
</dbReference>
<organism evidence="5 6">
    <name type="scientific">Anabaena cylindrica (strain ATCC 27899 / PCC 7122)</name>
    <dbReference type="NCBI Taxonomy" id="272123"/>
    <lineage>
        <taxon>Bacteria</taxon>
        <taxon>Bacillati</taxon>
        <taxon>Cyanobacteriota</taxon>
        <taxon>Cyanophyceae</taxon>
        <taxon>Nostocales</taxon>
        <taxon>Nostocaceae</taxon>
        <taxon>Anabaena</taxon>
    </lineage>
</organism>
<dbReference type="GO" id="GO:0016829">
    <property type="term" value="F:lyase activity"/>
    <property type="evidence" value="ECO:0007669"/>
    <property type="project" value="UniProtKB-KW"/>
</dbReference>
<dbReference type="EMBL" id="CP003659">
    <property type="protein sequence ID" value="AFZ57509.1"/>
    <property type="molecule type" value="Genomic_DNA"/>
</dbReference>
<dbReference type="AlphaFoldDB" id="K9ZFI9"/>
<keyword evidence="3" id="KW-0605">Phycobilisome</keyword>
<dbReference type="OrthoDB" id="463931at2"/>
<dbReference type="Gene3D" id="1.25.10.10">
    <property type="entry name" value="Leucine-rich Repeat Variant"/>
    <property type="match status" value="1"/>
</dbReference>
<sequence>MNPTLITLLPLSATLRLCVRKKLIYLKSSIMNTKVESLITDYQTCTDQNEQAKIISILANIGDDLALDLLVDVVGVEVANHCQGNVRRVAARGLEKMVISTTDSEKRQRGIDKLSWALLNAEDWALRYAAAVSLGAVGTVEINTILHQAMTQESDRVVKERIRMILNNCLIA</sequence>
<keyword evidence="6" id="KW-1185">Reference proteome</keyword>
<proteinExistence type="inferred from homology"/>
<dbReference type="InterPro" id="IPR016024">
    <property type="entry name" value="ARM-type_fold"/>
</dbReference>
<accession>K9ZFI9</accession>
<evidence type="ECO:0008006" key="7">
    <source>
        <dbReference type="Google" id="ProtNLM"/>
    </source>
</evidence>
<evidence type="ECO:0000256" key="3">
    <source>
        <dbReference type="ARBA" id="ARBA00022738"/>
    </source>
</evidence>
<evidence type="ECO:0000256" key="1">
    <source>
        <dbReference type="ARBA" id="ARBA00009299"/>
    </source>
</evidence>
<dbReference type="eggNOG" id="COG1413">
    <property type="taxonomic scope" value="Bacteria"/>
</dbReference>
<reference evidence="6" key="1">
    <citation type="journal article" date="2013" name="Proc. Natl. Acad. Sci. U.S.A.">
        <title>Improving the coverage of the cyanobacterial phylum using diversity-driven genome sequencing.</title>
        <authorList>
            <person name="Shih P.M."/>
            <person name="Wu D."/>
            <person name="Latifi A."/>
            <person name="Axen S.D."/>
            <person name="Fewer D.P."/>
            <person name="Talla E."/>
            <person name="Calteau A."/>
            <person name="Cai F."/>
            <person name="Tandeau de Marsac N."/>
            <person name="Rippka R."/>
            <person name="Herdman M."/>
            <person name="Sivonen K."/>
            <person name="Coursin T."/>
            <person name="Laurent T."/>
            <person name="Goodwin L."/>
            <person name="Nolan M."/>
            <person name="Davenport K.W."/>
            <person name="Han C.S."/>
            <person name="Rubin E.M."/>
            <person name="Eisen J.A."/>
            <person name="Woyke T."/>
            <person name="Gugger M."/>
            <person name="Kerfeld C.A."/>
        </authorList>
    </citation>
    <scope>NUCLEOTIDE SEQUENCE [LARGE SCALE GENOMIC DNA]</scope>
    <source>
        <strain evidence="6">ATCC 27899 / PCC 7122</strain>
    </source>
</reference>
<evidence type="ECO:0000256" key="4">
    <source>
        <dbReference type="ARBA" id="ARBA00023239"/>
    </source>
</evidence>
<dbReference type="SUPFAM" id="SSF48371">
    <property type="entry name" value="ARM repeat"/>
    <property type="match status" value="1"/>
</dbReference>
<dbReference type="HOGENOM" id="CLU_132475_0_0_3"/>
<evidence type="ECO:0000313" key="5">
    <source>
        <dbReference type="EMBL" id="AFZ57509.1"/>
    </source>
</evidence>
<gene>
    <name evidence="5" type="ordered locus">Anacy_2029</name>
</gene>